<reference evidence="1 2" key="1">
    <citation type="submission" date="2017-04" db="EMBL/GenBank/DDBJ databases">
        <authorList>
            <person name="Afonso C.L."/>
            <person name="Miller P.J."/>
            <person name="Scott M.A."/>
            <person name="Spackman E."/>
            <person name="Goraichik I."/>
            <person name="Dimitrov K.M."/>
            <person name="Suarez D.L."/>
            <person name="Swayne D.E."/>
        </authorList>
    </citation>
    <scope>NUCLEOTIDE SEQUENCE [LARGE SCALE GENOMIC DNA]</scope>
</reference>
<evidence type="ECO:0000313" key="2">
    <source>
        <dbReference type="Proteomes" id="UP000240568"/>
    </source>
</evidence>
<keyword evidence="2" id="KW-1185">Reference proteome</keyword>
<sequence length="171" mass="19381">MTVNDKQLQEWLSAAQVAFTMGSRHTDKGLALILAIHKDVSTNKPDQVADFLDDLASEMRMYDLIRRRFKPELYTDFAVGVDVQIYIAYMAHSPGEAVMAMTYLHLNKCKNIKDMVKRLLPNGYPANDAMGLLWNLQKIQKERGSLDPDNMVDYPNTVNSLYNSIHNSGAK</sequence>
<dbReference type="Proteomes" id="UP000240568">
    <property type="component" value="Segment"/>
</dbReference>
<organism evidence="1 2">
    <name type="scientific">Erwinia phage vB_EamM_Y3</name>
    <dbReference type="NCBI Taxonomy" id="1983553"/>
    <lineage>
        <taxon>Viruses</taxon>
        <taxon>Duplodnaviria</taxon>
        <taxon>Heunggongvirae</taxon>
        <taxon>Uroviricota</taxon>
        <taxon>Caudoviricetes</taxon>
        <taxon>Sasquatchvirus</taxon>
        <taxon>Sasquatchvirus Y3</taxon>
    </lineage>
</organism>
<name>A0A2H4IAS7_9CAUD</name>
<accession>A0A2H4IAS7</accession>
<protein>
    <submittedName>
        <fullName evidence="1">Uncharacterized protein</fullName>
    </submittedName>
</protein>
<evidence type="ECO:0000313" key="1">
    <source>
        <dbReference type="EMBL" id="ARW58652.1"/>
    </source>
</evidence>
<proteinExistence type="predicted"/>
<gene>
    <name evidence="1" type="ORF">Y3_012</name>
</gene>
<dbReference type="EMBL" id="KY984068">
    <property type="protein sequence ID" value="ARW58652.1"/>
    <property type="molecule type" value="Genomic_DNA"/>
</dbReference>